<dbReference type="EMBL" id="JANDWZ010000029">
    <property type="protein sequence ID" value="MCP9565254.1"/>
    <property type="molecule type" value="Genomic_DNA"/>
</dbReference>
<reference evidence="1" key="2">
    <citation type="submission" date="2022-07" db="EMBL/GenBank/DDBJ databases">
        <title>Prevotella copri.</title>
        <authorList>
            <person name="Yang C."/>
        </authorList>
    </citation>
    <scope>NUCLEOTIDE SEQUENCE</scope>
    <source>
        <strain evidence="1">HF2107</strain>
    </source>
</reference>
<evidence type="ECO:0000313" key="2">
    <source>
        <dbReference type="EMBL" id="MQP15793.1"/>
    </source>
</evidence>
<dbReference type="Proteomes" id="UP001205531">
    <property type="component" value="Unassembled WGS sequence"/>
</dbReference>
<accession>A0A6G1VSU6</accession>
<dbReference type="EMBL" id="VZAH01000158">
    <property type="protein sequence ID" value="MQP15793.1"/>
    <property type="molecule type" value="Genomic_DNA"/>
</dbReference>
<dbReference type="Proteomes" id="UP000477980">
    <property type="component" value="Unassembled WGS sequence"/>
</dbReference>
<dbReference type="OrthoDB" id="1094633at2"/>
<proteinExistence type="predicted"/>
<comment type="caution">
    <text evidence="2">The sequence shown here is derived from an EMBL/GenBank/DDBJ whole genome shotgun (WGS) entry which is preliminary data.</text>
</comment>
<name>A0A6G1VSU6_9BACT</name>
<evidence type="ECO:0000313" key="1">
    <source>
        <dbReference type="EMBL" id="MCP9565254.1"/>
    </source>
</evidence>
<dbReference type="InterPro" id="IPR025342">
    <property type="entry name" value="DUF4248"/>
</dbReference>
<dbReference type="RefSeq" id="WP_117663369.1">
    <property type="nucleotide sequence ID" value="NZ_CABOGV010000024.1"/>
</dbReference>
<evidence type="ECO:0000313" key="3">
    <source>
        <dbReference type="Proteomes" id="UP000477980"/>
    </source>
</evidence>
<reference evidence="2 3" key="1">
    <citation type="submission" date="2019-09" db="EMBL/GenBank/DDBJ databases">
        <title>Distinct polysaccharide growth profiles of human intestinal Prevotella copri isolates.</title>
        <authorList>
            <person name="Fehlner-Peach H."/>
            <person name="Magnabosco C."/>
            <person name="Raghavan V."/>
            <person name="Scher J.U."/>
            <person name="Tett A."/>
            <person name="Cox L.M."/>
            <person name="Gottsegen C."/>
            <person name="Watters A."/>
            <person name="Wiltshire- Gordon J.D."/>
            <person name="Segata N."/>
            <person name="Bonneau R."/>
            <person name="Littman D.R."/>
        </authorList>
    </citation>
    <scope>NUCLEOTIDE SEQUENCE [LARGE SCALE GENOMIC DNA]</scope>
    <source>
        <strain evidence="2">IAA917</strain>
        <strain evidence="3">iAA917</strain>
    </source>
</reference>
<protein>
    <submittedName>
        <fullName evidence="2">DUF4248 domain-containing protein</fullName>
    </submittedName>
</protein>
<gene>
    <name evidence="2" type="ORF">F7D25_15600</name>
    <name evidence="1" type="ORF">NNC64_11955</name>
</gene>
<organism evidence="2 3">
    <name type="scientific">Segatella copri</name>
    <dbReference type="NCBI Taxonomy" id="165179"/>
    <lineage>
        <taxon>Bacteria</taxon>
        <taxon>Pseudomonadati</taxon>
        <taxon>Bacteroidota</taxon>
        <taxon>Bacteroidia</taxon>
        <taxon>Bacteroidales</taxon>
        <taxon>Prevotellaceae</taxon>
        <taxon>Segatella</taxon>
    </lineage>
</organism>
<dbReference type="Pfam" id="PF14053">
    <property type="entry name" value="DUF4248"/>
    <property type="match status" value="1"/>
</dbReference>
<sequence length="84" mass="9906">MNVTKQHFVERRVMSKQELAHLYCPHSRSKGHAARDEFMDWVKRCTPLYVKLQELGYKPSLHSFTPKMVDYIFYYLGEPDGVGI</sequence>
<dbReference type="AlphaFoldDB" id="A0A6G1VSU6"/>